<sequence length="210" mass="23973">MKGGVQKDGEHYIKVRSSILQIFCAGMQSSFPKEYVTLRSGQNDNYSEVYGLQNPSECLYNGSRRQDCACRRDYAAAGYTIFHRVRLDLSSMRIITTDVKFSQTLLGRSVLGQFSINLSGTGLRVTESTKWVSQGNYVTLKVHRSQYLTFRPQMSPTAVPVFQLYKQDCETFGIVMKMLTSKDQTLKPTLLSALYKNLVEIWEKYLENIN</sequence>
<dbReference type="GO" id="GO:0004222">
    <property type="term" value="F:metalloendopeptidase activity"/>
    <property type="evidence" value="ECO:0007669"/>
    <property type="project" value="InterPro"/>
</dbReference>
<evidence type="ECO:0000313" key="3">
    <source>
        <dbReference type="RefSeq" id="XP_042571823.1"/>
    </source>
</evidence>
<dbReference type="PANTHER" id="PTHR15836:SF4">
    <property type="entry name" value="PERIPHILIN-1"/>
    <property type="match status" value="1"/>
</dbReference>
<dbReference type="GO" id="GO:0005654">
    <property type="term" value="C:nucleoplasm"/>
    <property type="evidence" value="ECO:0007669"/>
    <property type="project" value="TreeGrafter"/>
</dbReference>
<dbReference type="GO" id="GO:0008270">
    <property type="term" value="F:zinc ion binding"/>
    <property type="evidence" value="ECO:0007669"/>
    <property type="project" value="InterPro"/>
</dbReference>
<dbReference type="InterPro" id="IPR028851">
    <property type="entry name" value="Pphln1"/>
</dbReference>
<evidence type="ECO:0000256" key="1">
    <source>
        <dbReference type="ARBA" id="ARBA00022723"/>
    </source>
</evidence>
<dbReference type="PANTHER" id="PTHR15836">
    <property type="entry name" value="PERIPHILIN 1"/>
    <property type="match status" value="1"/>
</dbReference>
<dbReference type="AlphaFoldDB" id="A0A9Q9ZS54"/>
<evidence type="ECO:0000259" key="2">
    <source>
        <dbReference type="PROSITE" id="PS51046"/>
    </source>
</evidence>
<feature type="domain" description="GON" evidence="2">
    <location>
        <begin position="1"/>
        <end position="179"/>
    </location>
</feature>
<dbReference type="PROSITE" id="PS51046">
    <property type="entry name" value="GON"/>
    <property type="match status" value="1"/>
</dbReference>
<accession>A0A9Q9ZS54</accession>
<dbReference type="InterPro" id="IPR057603">
    <property type="entry name" value="Periphilin-1_C"/>
</dbReference>
<dbReference type="GO" id="GO:0045814">
    <property type="term" value="P:negative regulation of gene expression, epigenetic"/>
    <property type="evidence" value="ECO:0007669"/>
    <property type="project" value="TreeGrafter"/>
</dbReference>
<dbReference type="GO" id="GO:0045892">
    <property type="term" value="P:negative regulation of DNA-templated transcription"/>
    <property type="evidence" value="ECO:0007669"/>
    <property type="project" value="InterPro"/>
</dbReference>
<dbReference type="GeneID" id="109111316"/>
<dbReference type="InterPro" id="IPR012314">
    <property type="entry name" value="Pept_M12B_GON-ADAMTSs"/>
</dbReference>
<dbReference type="RefSeq" id="XP_042571823.1">
    <property type="nucleotide sequence ID" value="XM_042715889.1"/>
</dbReference>
<dbReference type="OrthoDB" id="5948003at2759"/>
<name>A0A9Q9ZS54_CYPCA</name>
<dbReference type="GO" id="GO:0097355">
    <property type="term" value="P:protein localization to heterochromatin"/>
    <property type="evidence" value="ECO:0007669"/>
    <property type="project" value="TreeGrafter"/>
</dbReference>
<dbReference type="Pfam" id="PF25234">
    <property type="entry name" value="Periphilin_C"/>
    <property type="match status" value="1"/>
</dbReference>
<protein>
    <submittedName>
        <fullName evidence="3">A disintegrin and metalloproteinase with thrombospondin motifs 9-like</fullName>
    </submittedName>
</protein>
<reference evidence="3" key="1">
    <citation type="submission" date="2025-08" db="UniProtKB">
        <authorList>
            <consortium name="RefSeq"/>
        </authorList>
    </citation>
    <scope>IDENTIFICATION</scope>
    <source>
        <tissue evidence="3">Muscle</tissue>
    </source>
</reference>
<organism evidence="3">
    <name type="scientific">Cyprinus carpio</name>
    <name type="common">Common carp</name>
    <dbReference type="NCBI Taxonomy" id="7962"/>
    <lineage>
        <taxon>Eukaryota</taxon>
        <taxon>Metazoa</taxon>
        <taxon>Chordata</taxon>
        <taxon>Craniata</taxon>
        <taxon>Vertebrata</taxon>
        <taxon>Euteleostomi</taxon>
        <taxon>Actinopterygii</taxon>
        <taxon>Neopterygii</taxon>
        <taxon>Teleostei</taxon>
        <taxon>Ostariophysi</taxon>
        <taxon>Cypriniformes</taxon>
        <taxon>Cyprinidae</taxon>
        <taxon>Cyprininae</taxon>
        <taxon>Cyprinus</taxon>
    </lineage>
</organism>
<gene>
    <name evidence="3" type="primary">LOC109111316</name>
</gene>
<dbReference type="Pfam" id="PF08685">
    <property type="entry name" value="GON"/>
    <property type="match status" value="1"/>
</dbReference>
<proteinExistence type="predicted"/>
<dbReference type="KEGG" id="ccar:109111316"/>
<dbReference type="Proteomes" id="UP001155660">
    <property type="component" value="Chromosome A25"/>
</dbReference>
<keyword evidence="1" id="KW-0479">Metal-binding</keyword>